<dbReference type="Proteomes" id="UP000481583">
    <property type="component" value="Unassembled WGS sequence"/>
</dbReference>
<gene>
    <name evidence="3" type="ORF">G5C51_08895</name>
</gene>
<feature type="transmembrane region" description="Helical" evidence="2">
    <location>
        <begin position="151"/>
        <end position="177"/>
    </location>
</feature>
<dbReference type="AlphaFoldDB" id="A0A6G4TYF0"/>
<protein>
    <submittedName>
        <fullName evidence="3">Uncharacterized protein</fullName>
    </submittedName>
</protein>
<name>A0A6G4TYF0_9ACTN</name>
<evidence type="ECO:0000256" key="2">
    <source>
        <dbReference type="SAM" id="Phobius"/>
    </source>
</evidence>
<feature type="transmembrane region" description="Helical" evidence="2">
    <location>
        <begin position="56"/>
        <end position="79"/>
    </location>
</feature>
<dbReference type="EMBL" id="JAAKZV010000025">
    <property type="protein sequence ID" value="NGN64021.1"/>
    <property type="molecule type" value="Genomic_DNA"/>
</dbReference>
<evidence type="ECO:0000256" key="1">
    <source>
        <dbReference type="SAM" id="MobiDB-lite"/>
    </source>
</evidence>
<feature type="compositionally biased region" description="Basic and acidic residues" evidence="1">
    <location>
        <begin position="1"/>
        <end position="17"/>
    </location>
</feature>
<proteinExistence type="predicted"/>
<feature type="transmembrane region" description="Helical" evidence="2">
    <location>
        <begin position="120"/>
        <end position="139"/>
    </location>
</feature>
<organism evidence="3 4">
    <name type="scientific">Streptomyces coryli</name>
    <dbReference type="NCBI Taxonomy" id="1128680"/>
    <lineage>
        <taxon>Bacteria</taxon>
        <taxon>Bacillati</taxon>
        <taxon>Actinomycetota</taxon>
        <taxon>Actinomycetes</taxon>
        <taxon>Kitasatosporales</taxon>
        <taxon>Streptomycetaceae</taxon>
        <taxon>Streptomyces</taxon>
    </lineage>
</organism>
<evidence type="ECO:0000313" key="3">
    <source>
        <dbReference type="EMBL" id="NGN64021.1"/>
    </source>
</evidence>
<accession>A0A6G4TYF0</accession>
<feature type="region of interest" description="Disordered" evidence="1">
    <location>
        <begin position="1"/>
        <end position="54"/>
    </location>
</feature>
<feature type="compositionally biased region" description="Acidic residues" evidence="1">
    <location>
        <begin position="18"/>
        <end position="44"/>
    </location>
</feature>
<keyword evidence="2" id="KW-0472">Membrane</keyword>
<keyword evidence="2" id="KW-1133">Transmembrane helix</keyword>
<dbReference type="RefSeq" id="WP_165234547.1">
    <property type="nucleotide sequence ID" value="NZ_JAAKZV010000025.1"/>
</dbReference>
<keyword evidence="2" id="KW-0812">Transmembrane</keyword>
<keyword evidence="4" id="KW-1185">Reference proteome</keyword>
<reference evidence="3 4" key="1">
    <citation type="submission" date="2020-02" db="EMBL/GenBank/DDBJ databases">
        <title>Whole-genome analyses of novel actinobacteria.</title>
        <authorList>
            <person name="Sahin N."/>
        </authorList>
    </citation>
    <scope>NUCLEOTIDE SEQUENCE [LARGE SCALE GENOMIC DNA]</scope>
    <source>
        <strain evidence="3 4">A7024</strain>
    </source>
</reference>
<evidence type="ECO:0000313" key="4">
    <source>
        <dbReference type="Proteomes" id="UP000481583"/>
    </source>
</evidence>
<comment type="caution">
    <text evidence="3">The sequence shown here is derived from an EMBL/GenBank/DDBJ whole genome shotgun (WGS) entry which is preliminary data.</text>
</comment>
<sequence>MSATTKTDDQTENKTTEAELEESEEKAEAAEAADDEVEDDDVVEDLAPPAKPRTGVAAGAASIAGAGLGLLSLTGTWMADTMAARKELIGQIKTSAQGQSGGNPADQIADVYATPWHTTALFNGTFALVAVLVSAFVLLRPVIAGGREQPVTWVRSVAVAGLVLGVLGLIIAGGMYFDLFASVPSVPSS</sequence>